<sequence length="170" mass="19297">MPTAKRIDVDGRAYINRAEIADRTGISTKTQRNLYIERATNGHPEAHQQGREAFFDDQLVTEWYTAWAAHKQAKRRPPQDDAGDPTELLDIPAATRFLGYSSQSTIRGYLSRNDGYFPDADEHEDLPSGRIRRRWKRSTLREFAARAARPGDAVTGRTRRPRGADKPSDS</sequence>
<protein>
    <submittedName>
        <fullName evidence="2">Uncharacterized protein</fullName>
    </submittedName>
</protein>
<comment type="caution">
    <text evidence="2">The sequence shown here is derived from an EMBL/GenBank/DDBJ whole genome shotgun (WGS) entry which is preliminary data.</text>
</comment>
<accession>A0ABS4W5U8</accession>
<dbReference type="EMBL" id="JAGINU010000002">
    <property type="protein sequence ID" value="MBP2371366.1"/>
    <property type="molecule type" value="Genomic_DNA"/>
</dbReference>
<evidence type="ECO:0000313" key="3">
    <source>
        <dbReference type="Proteomes" id="UP001519295"/>
    </source>
</evidence>
<reference evidence="2 3" key="1">
    <citation type="submission" date="2021-03" db="EMBL/GenBank/DDBJ databases">
        <title>Sequencing the genomes of 1000 actinobacteria strains.</title>
        <authorList>
            <person name="Klenk H.-P."/>
        </authorList>
    </citation>
    <scope>NUCLEOTIDE SEQUENCE [LARGE SCALE GENOMIC DNA]</scope>
    <source>
        <strain evidence="2 3">DSM 45256</strain>
    </source>
</reference>
<name>A0ABS4W5U8_9PSEU</name>
<evidence type="ECO:0000256" key="1">
    <source>
        <dbReference type="SAM" id="MobiDB-lite"/>
    </source>
</evidence>
<feature type="region of interest" description="Disordered" evidence="1">
    <location>
        <begin position="142"/>
        <end position="170"/>
    </location>
</feature>
<evidence type="ECO:0000313" key="2">
    <source>
        <dbReference type="EMBL" id="MBP2371366.1"/>
    </source>
</evidence>
<keyword evidence="3" id="KW-1185">Reference proteome</keyword>
<proteinExistence type="predicted"/>
<dbReference type="RefSeq" id="WP_210036536.1">
    <property type="nucleotide sequence ID" value="NZ_JAGINU010000002.1"/>
</dbReference>
<dbReference type="Proteomes" id="UP001519295">
    <property type="component" value="Unassembled WGS sequence"/>
</dbReference>
<organism evidence="2 3">
    <name type="scientific">Pseudonocardia parietis</name>
    <dbReference type="NCBI Taxonomy" id="570936"/>
    <lineage>
        <taxon>Bacteria</taxon>
        <taxon>Bacillati</taxon>
        <taxon>Actinomycetota</taxon>
        <taxon>Actinomycetes</taxon>
        <taxon>Pseudonocardiales</taxon>
        <taxon>Pseudonocardiaceae</taxon>
        <taxon>Pseudonocardia</taxon>
    </lineage>
</organism>
<gene>
    <name evidence="2" type="ORF">JOF36_007139</name>
</gene>